<organism evidence="7 8">
    <name type="scientific">Saitozyma podzolica</name>
    <dbReference type="NCBI Taxonomy" id="1890683"/>
    <lineage>
        <taxon>Eukaryota</taxon>
        <taxon>Fungi</taxon>
        <taxon>Dikarya</taxon>
        <taxon>Basidiomycota</taxon>
        <taxon>Agaricomycotina</taxon>
        <taxon>Tremellomycetes</taxon>
        <taxon>Tremellales</taxon>
        <taxon>Trimorphomycetaceae</taxon>
        <taxon>Saitozyma</taxon>
    </lineage>
</organism>
<keyword evidence="8" id="KW-1185">Reference proteome</keyword>
<feature type="region of interest" description="Disordered" evidence="6">
    <location>
        <begin position="885"/>
        <end position="924"/>
    </location>
</feature>
<gene>
    <name evidence="7" type="ORF">EHS25_006930</name>
</gene>
<accession>A0A427XRH7</accession>
<feature type="compositionally biased region" description="Polar residues" evidence="6">
    <location>
        <begin position="894"/>
        <end position="915"/>
    </location>
</feature>
<evidence type="ECO:0000256" key="6">
    <source>
        <dbReference type="SAM" id="MobiDB-lite"/>
    </source>
</evidence>
<evidence type="ECO:0000256" key="1">
    <source>
        <dbReference type="ARBA" id="ARBA00004123"/>
    </source>
</evidence>
<feature type="compositionally biased region" description="Basic and acidic residues" evidence="6">
    <location>
        <begin position="208"/>
        <end position="224"/>
    </location>
</feature>
<dbReference type="InterPro" id="IPR051089">
    <property type="entry name" value="prtT"/>
</dbReference>
<dbReference type="GO" id="GO:0000976">
    <property type="term" value="F:transcription cis-regulatory region binding"/>
    <property type="evidence" value="ECO:0007669"/>
    <property type="project" value="TreeGrafter"/>
</dbReference>
<sequence length="968" mass="106660">MEARPGPGSPKPSGVLGLGEIVANNSNTVTVATEGPSRKRSSDDIVGVGPDGRDTKRRSSRACQALFAASDSVTSGADTQFPRRPRRDANQMPSVHPVRDAHQPPSHATSPLRTLERLLDRSKQQAAGCCTVTTRCRDGTADCTVGATSTAQAGAAEEASEDEDEAENHPPLSAQNIMRAMEEGRSLPPKQLTRKLLNVVGKQFPIIKERDDSDLTEQRGDHSPQDPMVSINSMAKRGWDLDDARDGTGAAATKIKQGRGKHPTCLPAMNLSPEDAVLLDKWDPAALHEIMKEQNRYFEHGLHSSKRDVAPGLDPVQQAIITEARANDLFDAYWKYAHPQWPMLDPELHSIAFVRSRSALLFTTLLALGSTALATLPKHADEQVSEALGLHAHVEKLNLVVYTTGARSIEIMQAQILLSRWGVSPRTQLDEQRWMRAAVIPRMASEIGLSLSRRHDREGTDTDADKDKDDKLRWNDLRTRAFMIINEYRFSTYNGRQPIDLSHFELDEQELEELTKIGPHHPASTLPAFYNLYLFGLMGPATQRDVVRRLDQLGTGSQAELALDAELNWIKTYTERWMQDWCPRDGEPKHNWTLIHDVLGYQLILSARIARKRGKSANATGQQHQQELLQLAIRMFEEALRVPQATHMTHRASIFPFVAAIVLRLSDRADLVLRLALRMAGEPNRPHIPTFIRDAGNQMLAMLCVNDLRPQSQSNHVAALMSQQHPQQQQQQHTTTCELSGFTARVAAAPVESSVVPVFESQPQLQDTTTTFDTNPAIFESLRELGLPQGNLADPGNLFAFDGVFDFPYTPNPTFPPATNTNQAPMLPPYLTADFDALLGPIIPFDMGNSANSVNPDPGIIFPSLNTCADQSFVGIDNTSFSPWSGVQPGGNSGHSQNQDPFQQPVVNGHGNDQSPGMDMMSSIRTNSTFSNLGEDNLFGGAGQDRTGHRQTLLDTICSLVQLASSMQ</sequence>
<evidence type="ECO:0000256" key="3">
    <source>
        <dbReference type="ARBA" id="ARBA00023125"/>
    </source>
</evidence>
<feature type="region of interest" description="Disordered" evidence="6">
    <location>
        <begin position="27"/>
        <end position="109"/>
    </location>
</feature>
<dbReference type="PANTHER" id="PTHR31845:SF17">
    <property type="entry name" value="ZN(II)2CYS6 TRANSCRIPTION FACTOR (EUROFUNG)"/>
    <property type="match status" value="1"/>
</dbReference>
<dbReference type="GO" id="GO:0005634">
    <property type="term" value="C:nucleus"/>
    <property type="evidence" value="ECO:0007669"/>
    <property type="project" value="UniProtKB-SubCell"/>
</dbReference>
<dbReference type="GO" id="GO:0000981">
    <property type="term" value="F:DNA-binding transcription factor activity, RNA polymerase II-specific"/>
    <property type="evidence" value="ECO:0007669"/>
    <property type="project" value="TreeGrafter"/>
</dbReference>
<reference evidence="7 8" key="1">
    <citation type="submission" date="2018-11" db="EMBL/GenBank/DDBJ databases">
        <title>Genome sequence of Saitozyma podzolica DSM 27192.</title>
        <authorList>
            <person name="Aliyu H."/>
            <person name="Gorte O."/>
            <person name="Ochsenreither K."/>
        </authorList>
    </citation>
    <scope>NUCLEOTIDE SEQUENCE [LARGE SCALE GENOMIC DNA]</scope>
    <source>
        <strain evidence="7 8">DSM 27192</strain>
    </source>
</reference>
<comment type="caution">
    <text evidence="7">The sequence shown here is derived from an EMBL/GenBank/DDBJ whole genome shotgun (WGS) entry which is preliminary data.</text>
</comment>
<dbReference type="Proteomes" id="UP000279259">
    <property type="component" value="Unassembled WGS sequence"/>
</dbReference>
<evidence type="ECO:0000256" key="4">
    <source>
        <dbReference type="ARBA" id="ARBA00023163"/>
    </source>
</evidence>
<evidence type="ECO:0000256" key="2">
    <source>
        <dbReference type="ARBA" id="ARBA00023015"/>
    </source>
</evidence>
<dbReference type="OrthoDB" id="2561583at2759"/>
<name>A0A427XRH7_9TREE</name>
<comment type="subcellular location">
    <subcellularLocation>
        <location evidence="1">Nucleus</location>
    </subcellularLocation>
</comment>
<evidence type="ECO:0000313" key="7">
    <source>
        <dbReference type="EMBL" id="RSH81398.1"/>
    </source>
</evidence>
<dbReference type="CDD" id="cd12148">
    <property type="entry name" value="fungal_TF_MHR"/>
    <property type="match status" value="1"/>
</dbReference>
<evidence type="ECO:0000313" key="8">
    <source>
        <dbReference type="Proteomes" id="UP000279259"/>
    </source>
</evidence>
<keyword evidence="5" id="KW-0539">Nucleus</keyword>
<evidence type="ECO:0000256" key="5">
    <source>
        <dbReference type="ARBA" id="ARBA00023242"/>
    </source>
</evidence>
<keyword evidence="4" id="KW-0804">Transcription</keyword>
<protein>
    <recommendedName>
        <fullName evidence="9">Transcription factor domain-containing protein</fullName>
    </recommendedName>
</protein>
<keyword evidence="2" id="KW-0805">Transcription regulation</keyword>
<evidence type="ECO:0008006" key="9">
    <source>
        <dbReference type="Google" id="ProtNLM"/>
    </source>
</evidence>
<dbReference type="EMBL" id="RSCD01000031">
    <property type="protein sequence ID" value="RSH81398.1"/>
    <property type="molecule type" value="Genomic_DNA"/>
</dbReference>
<proteinExistence type="predicted"/>
<keyword evidence="3" id="KW-0238">DNA-binding</keyword>
<dbReference type="PANTHER" id="PTHR31845">
    <property type="entry name" value="FINGER DOMAIN PROTEIN, PUTATIVE-RELATED"/>
    <property type="match status" value="1"/>
</dbReference>
<feature type="region of interest" description="Disordered" evidence="6">
    <location>
        <begin position="208"/>
        <end position="230"/>
    </location>
</feature>
<dbReference type="AlphaFoldDB" id="A0A427XRH7"/>